<gene>
    <name evidence="3" type="ORF">LIER_35914</name>
</gene>
<dbReference type="EMBL" id="BAABME010016079">
    <property type="protein sequence ID" value="GAA0144355.1"/>
    <property type="molecule type" value="Genomic_DNA"/>
</dbReference>
<organism evidence="3 4">
    <name type="scientific">Lithospermum erythrorhizon</name>
    <name type="common">Purple gromwell</name>
    <name type="synonym">Lithospermum officinale var. erythrorhizon</name>
    <dbReference type="NCBI Taxonomy" id="34254"/>
    <lineage>
        <taxon>Eukaryota</taxon>
        <taxon>Viridiplantae</taxon>
        <taxon>Streptophyta</taxon>
        <taxon>Embryophyta</taxon>
        <taxon>Tracheophyta</taxon>
        <taxon>Spermatophyta</taxon>
        <taxon>Magnoliopsida</taxon>
        <taxon>eudicotyledons</taxon>
        <taxon>Gunneridae</taxon>
        <taxon>Pentapetalae</taxon>
        <taxon>asterids</taxon>
        <taxon>lamiids</taxon>
        <taxon>Boraginales</taxon>
        <taxon>Boraginaceae</taxon>
        <taxon>Boraginoideae</taxon>
        <taxon>Lithospermeae</taxon>
        <taxon>Lithospermum</taxon>
    </lineage>
</organism>
<proteinExistence type="predicted"/>
<sequence length="158" mass="17600">MLRPSILGVLGTQPSSIFNHFSYHQIKETEVAYALSLRFKEASRCDDEVARLKAALSSTEKERDEALSKRDELADLCQRQRLEHALLRGFNDKVGTMEIEIEDLKKALGIASHFTTFVTALGEDYVVSLFDELPEEEPAESEEDSDSGSGEDEADGES</sequence>
<comment type="caution">
    <text evidence="3">The sequence shown here is derived from an EMBL/GenBank/DDBJ whole genome shotgun (WGS) entry which is preliminary data.</text>
</comment>
<dbReference type="Proteomes" id="UP001454036">
    <property type="component" value="Unassembled WGS sequence"/>
</dbReference>
<evidence type="ECO:0000256" key="1">
    <source>
        <dbReference type="SAM" id="Coils"/>
    </source>
</evidence>
<keyword evidence="4" id="KW-1185">Reference proteome</keyword>
<evidence type="ECO:0000256" key="2">
    <source>
        <dbReference type="SAM" id="MobiDB-lite"/>
    </source>
</evidence>
<name>A0AAV3NY59_LITER</name>
<keyword evidence="1" id="KW-0175">Coiled coil</keyword>
<evidence type="ECO:0000313" key="3">
    <source>
        <dbReference type="EMBL" id="GAA0144355.1"/>
    </source>
</evidence>
<feature type="region of interest" description="Disordered" evidence="2">
    <location>
        <begin position="131"/>
        <end position="158"/>
    </location>
</feature>
<dbReference type="AlphaFoldDB" id="A0AAV3NY59"/>
<feature type="coiled-coil region" evidence="1">
    <location>
        <begin position="42"/>
        <end position="76"/>
    </location>
</feature>
<feature type="compositionally biased region" description="Acidic residues" evidence="2">
    <location>
        <begin position="132"/>
        <end position="158"/>
    </location>
</feature>
<reference evidence="3 4" key="1">
    <citation type="submission" date="2024-01" db="EMBL/GenBank/DDBJ databases">
        <title>The complete chloroplast genome sequence of Lithospermum erythrorhizon: insights into the phylogenetic relationship among Boraginaceae species and the maternal lineages of purple gromwells.</title>
        <authorList>
            <person name="Okada T."/>
            <person name="Watanabe K."/>
        </authorList>
    </citation>
    <scope>NUCLEOTIDE SEQUENCE [LARGE SCALE GENOMIC DNA]</scope>
</reference>
<accession>A0AAV3NY59</accession>
<protein>
    <submittedName>
        <fullName evidence="3">Uncharacterized protein</fullName>
    </submittedName>
</protein>
<evidence type="ECO:0000313" key="4">
    <source>
        <dbReference type="Proteomes" id="UP001454036"/>
    </source>
</evidence>